<dbReference type="EMBL" id="BMIB01000004">
    <property type="protein sequence ID" value="GGH78481.1"/>
    <property type="molecule type" value="Genomic_DNA"/>
</dbReference>
<comment type="caution">
    <text evidence="4">The sequence shown here is derived from an EMBL/GenBank/DDBJ whole genome shotgun (WGS) entry which is preliminary data.</text>
</comment>
<reference evidence="4" key="1">
    <citation type="journal article" date="2014" name="Int. J. Syst. Evol. Microbiol.">
        <title>Complete genome sequence of Corynebacterium casei LMG S-19264T (=DSM 44701T), isolated from a smear-ripened cheese.</title>
        <authorList>
            <consortium name="US DOE Joint Genome Institute (JGI-PGF)"/>
            <person name="Walter F."/>
            <person name="Albersmeier A."/>
            <person name="Kalinowski J."/>
            <person name="Ruckert C."/>
        </authorList>
    </citation>
    <scope>NUCLEOTIDE SEQUENCE</scope>
    <source>
        <strain evidence="4">CGMCC 1.15290</strain>
    </source>
</reference>
<name>A0A917J2H2_9BACT</name>
<dbReference type="Gene3D" id="1.10.10.10">
    <property type="entry name" value="Winged helix-like DNA-binding domain superfamily/Winged helix DNA-binding domain"/>
    <property type="match status" value="1"/>
</dbReference>
<proteinExistence type="inferred from homology"/>
<evidence type="ECO:0000259" key="3">
    <source>
        <dbReference type="Pfam" id="PF17783"/>
    </source>
</evidence>
<keyword evidence="5" id="KW-1185">Reference proteome</keyword>
<accession>A0A917J2H2</accession>
<dbReference type="RefSeq" id="WP_188956867.1">
    <property type="nucleotide sequence ID" value="NZ_BMIB01000004.1"/>
</dbReference>
<evidence type="ECO:0000256" key="1">
    <source>
        <dbReference type="PIRNR" id="PIRNR012524"/>
    </source>
</evidence>
<dbReference type="InterPro" id="IPR039566">
    <property type="entry name" value="CvfB_S1_st"/>
</dbReference>
<dbReference type="InterPro" id="IPR014464">
    <property type="entry name" value="CvfB_fam"/>
</dbReference>
<dbReference type="PANTHER" id="PTHR37296:SF1">
    <property type="entry name" value="CONSERVED VIRULENCE FACTOR B"/>
    <property type="match status" value="1"/>
</dbReference>
<gene>
    <name evidence="4" type="ORF">GCM10011379_46450</name>
</gene>
<dbReference type="Proteomes" id="UP000627292">
    <property type="component" value="Unassembled WGS sequence"/>
</dbReference>
<dbReference type="AlphaFoldDB" id="A0A917J2H2"/>
<dbReference type="PANTHER" id="PTHR37296">
    <property type="entry name" value="CONSERVED VIRULENCE FACTOR B"/>
    <property type="match status" value="1"/>
</dbReference>
<organism evidence="4 5">
    <name type="scientific">Filimonas zeae</name>
    <dbReference type="NCBI Taxonomy" id="1737353"/>
    <lineage>
        <taxon>Bacteria</taxon>
        <taxon>Pseudomonadati</taxon>
        <taxon>Bacteroidota</taxon>
        <taxon>Chitinophagia</taxon>
        <taxon>Chitinophagales</taxon>
        <taxon>Chitinophagaceae</taxon>
        <taxon>Filimonas</taxon>
    </lineage>
</organism>
<dbReference type="Pfam" id="PF17783">
    <property type="entry name" value="WHD_CvfB"/>
    <property type="match status" value="1"/>
</dbReference>
<dbReference type="InterPro" id="IPR040764">
    <property type="entry name" value="CvfB_WH"/>
</dbReference>
<comment type="similarity">
    <text evidence="1">Belongs to the CvfB family.</text>
</comment>
<evidence type="ECO:0000313" key="5">
    <source>
        <dbReference type="Proteomes" id="UP000627292"/>
    </source>
</evidence>
<dbReference type="Pfam" id="PF13509">
    <property type="entry name" value="S1_2"/>
    <property type="match status" value="1"/>
</dbReference>
<dbReference type="InterPro" id="IPR012340">
    <property type="entry name" value="NA-bd_OB-fold"/>
</dbReference>
<protein>
    <submittedName>
        <fullName evidence="4">GntR family transcriptional regulator</fullName>
    </submittedName>
</protein>
<evidence type="ECO:0000313" key="4">
    <source>
        <dbReference type="EMBL" id="GGH78481.1"/>
    </source>
</evidence>
<sequence length="277" mass="31486">MIEVGKFNKLKVVRQSEIGVFLDDGDKGILLPRRFVPRGTQIDDELEVFLYHDSDNRLIATTQKPHAVVGDIAMMKAVALSPHGAFLDWGLMKDLFVAKSQQLNFMRVGGEYLVSLYIDEQTGRVAATEKIDRLLSNDNLTVKEKDPVNLVVYRRSDLGYVVIINNVHTGILYYDEVFGDLKPGDKLTGFIKKIRPENKIDVGAGVRGYARVENETDKILRMLQENNGYLPYHDKSDPDEIYRVFSMSKKAFKMATGALYKQRKISFTQTGMKLEEQ</sequence>
<feature type="domain" description="Conserved virulence factor B-like winged helix" evidence="3">
    <location>
        <begin position="217"/>
        <end position="274"/>
    </location>
</feature>
<evidence type="ECO:0000259" key="2">
    <source>
        <dbReference type="Pfam" id="PF13509"/>
    </source>
</evidence>
<dbReference type="Gene3D" id="2.40.50.140">
    <property type="entry name" value="Nucleic acid-binding proteins"/>
    <property type="match status" value="2"/>
</dbReference>
<reference evidence="4" key="2">
    <citation type="submission" date="2020-09" db="EMBL/GenBank/DDBJ databases">
        <authorList>
            <person name="Sun Q."/>
            <person name="Zhou Y."/>
        </authorList>
    </citation>
    <scope>NUCLEOTIDE SEQUENCE</scope>
    <source>
        <strain evidence="4">CGMCC 1.15290</strain>
    </source>
</reference>
<dbReference type="PIRSF" id="PIRSF012524">
    <property type="entry name" value="YitL_S1"/>
    <property type="match status" value="1"/>
</dbReference>
<feature type="domain" description="Conserved virulence factor B first S1" evidence="2">
    <location>
        <begin position="4"/>
        <end position="63"/>
    </location>
</feature>
<dbReference type="InterPro" id="IPR036388">
    <property type="entry name" value="WH-like_DNA-bd_sf"/>
</dbReference>